<keyword evidence="6" id="KW-0998">Cell outer membrane</keyword>
<dbReference type="PANTHER" id="PTHR38038">
    <property type="entry name" value="PENICILLIN-BINDING PROTEIN ACTIVATOR LPOA"/>
    <property type="match status" value="1"/>
</dbReference>
<dbReference type="STRING" id="45074.Lsan_3993"/>
<dbReference type="GO" id="GO:0008360">
    <property type="term" value="P:regulation of cell shape"/>
    <property type="evidence" value="ECO:0007669"/>
    <property type="project" value="UniProtKB-KW"/>
</dbReference>
<evidence type="ECO:0000256" key="4">
    <source>
        <dbReference type="ARBA" id="ARBA00023136"/>
    </source>
</evidence>
<dbReference type="OrthoDB" id="6708821at2"/>
<evidence type="ECO:0000256" key="2">
    <source>
        <dbReference type="ARBA" id="ARBA00022960"/>
    </source>
</evidence>
<keyword evidence="5" id="KW-0564">Palmitate</keyword>
<evidence type="ECO:0000256" key="1">
    <source>
        <dbReference type="ARBA" id="ARBA00022729"/>
    </source>
</evidence>
<evidence type="ECO:0000313" key="9">
    <source>
        <dbReference type="EMBL" id="KTD53583.1"/>
    </source>
</evidence>
<evidence type="ECO:0000256" key="7">
    <source>
        <dbReference type="ARBA" id="ARBA00023288"/>
    </source>
</evidence>
<dbReference type="InterPro" id="IPR007443">
    <property type="entry name" value="LpoA"/>
</dbReference>
<evidence type="ECO:0000256" key="3">
    <source>
        <dbReference type="ARBA" id="ARBA00022984"/>
    </source>
</evidence>
<evidence type="ECO:0000256" key="5">
    <source>
        <dbReference type="ARBA" id="ARBA00023139"/>
    </source>
</evidence>
<gene>
    <name evidence="9" type="ORF">Lsan_3993</name>
</gene>
<dbReference type="Proteomes" id="UP000054703">
    <property type="component" value="Unassembled WGS sequence"/>
</dbReference>
<dbReference type="PANTHER" id="PTHR38038:SF1">
    <property type="entry name" value="PENICILLIN-BINDING PROTEIN ACTIVATOR LPOA"/>
    <property type="match status" value="1"/>
</dbReference>
<feature type="chain" id="PRO_5006917440" evidence="8">
    <location>
        <begin position="22"/>
        <end position="611"/>
    </location>
</feature>
<dbReference type="SUPFAM" id="SSF53822">
    <property type="entry name" value="Periplasmic binding protein-like I"/>
    <property type="match status" value="1"/>
</dbReference>
<dbReference type="Gene3D" id="3.40.50.2300">
    <property type="match status" value="2"/>
</dbReference>
<name>A0A0W0YA60_9GAMM</name>
<protein>
    <submittedName>
        <fullName evidence="9">Lipoprotein</fullName>
    </submittedName>
</protein>
<dbReference type="InterPro" id="IPR011990">
    <property type="entry name" value="TPR-like_helical_dom_sf"/>
</dbReference>
<keyword evidence="4" id="KW-0472">Membrane</keyword>
<proteinExistence type="predicted"/>
<keyword evidence="1 8" id="KW-0732">Signal</keyword>
<keyword evidence="3" id="KW-0573">Peptidoglycan synthesis</keyword>
<keyword evidence="7 9" id="KW-0449">Lipoprotein</keyword>
<dbReference type="Pfam" id="PF04348">
    <property type="entry name" value="LppC"/>
    <property type="match status" value="1"/>
</dbReference>
<dbReference type="EMBL" id="LNYU01000091">
    <property type="protein sequence ID" value="KTD53583.1"/>
    <property type="molecule type" value="Genomic_DNA"/>
</dbReference>
<sequence length="611" mass="67932">MLINSIKIRAFFLLISTSFLCQCTTAVTPPEMAIPVSMSEPKAEKKKLVSPYSKPTSSYLAQAKTQEGIEKQQSLLKAAGHLISEGKWRQGSAILTQTSDLTPILADEKNLLLAQIDLIRDRPQKALSQLAKITEQDDLSLYQQVQYHELLAKAYSTAGSSLDSVKERIKLESLITDEENQTNNRRALWLTLMRIPQTELTVLAAKLPEQSVLQGWIQLALISHKYRDHSKSLLAALDQWQSHFSDHPANYILPNPLDSIANKIHDRPKQVALLLPLSGPLQGPGTAVRDGFMAASKNNQDDTSINVKTYDTNSGDVTVLYQKALNEGADYIVGPLTKSQAAAVAALSHPVPTLLLNDSDAPIQENSYSFGLSPANEAIQVAIKAKNKGYSRALIIAPGNAWGNEIRKSFSQQWQKSGGRIVDTFLYGSNDDLNKKMKDFLQISNSQKRERQIRELLGQKIQPMTSRRQDFDMIFLLAYPSKARQIMPLLNYYYAGDVPVYATASVYGGSANPLKDKDLDGVIFCDIPWVFAHQAGSRNWPEQFNSYNRLYALGTDSYTLATQLNQLMLFPADEAHTGDGILYLKPSQQVAYVLEWGQFRDGLVHSLGETV</sequence>
<dbReference type="Gene3D" id="1.25.40.10">
    <property type="entry name" value="Tetratricopeptide repeat domain"/>
    <property type="match status" value="1"/>
</dbReference>
<evidence type="ECO:0000313" key="10">
    <source>
        <dbReference type="Proteomes" id="UP000054703"/>
    </source>
</evidence>
<dbReference type="GO" id="GO:0031241">
    <property type="term" value="C:periplasmic side of cell outer membrane"/>
    <property type="evidence" value="ECO:0007669"/>
    <property type="project" value="TreeGrafter"/>
</dbReference>
<dbReference type="GO" id="GO:0009252">
    <property type="term" value="P:peptidoglycan biosynthetic process"/>
    <property type="evidence" value="ECO:0007669"/>
    <property type="project" value="UniProtKB-KW"/>
</dbReference>
<reference evidence="9 10" key="1">
    <citation type="submission" date="2015-11" db="EMBL/GenBank/DDBJ databases">
        <title>Genomic analysis of 38 Legionella species identifies large and diverse effector repertoires.</title>
        <authorList>
            <person name="Burstein D."/>
            <person name="Amaro F."/>
            <person name="Zusman T."/>
            <person name="Lifshitz Z."/>
            <person name="Cohen O."/>
            <person name="Gilbert J.A."/>
            <person name="Pupko T."/>
            <person name="Shuman H.A."/>
            <person name="Segal G."/>
        </authorList>
    </citation>
    <scope>NUCLEOTIDE SEQUENCE [LARGE SCALE GENOMIC DNA]</scope>
    <source>
        <strain evidence="9 10">SC-63-C7</strain>
    </source>
</reference>
<dbReference type="Gene3D" id="1.25.40.650">
    <property type="match status" value="1"/>
</dbReference>
<dbReference type="RefSeq" id="WP_058515869.1">
    <property type="nucleotide sequence ID" value="NZ_CAAAIH010000006.1"/>
</dbReference>
<dbReference type="AlphaFoldDB" id="A0A0W0YA60"/>
<keyword evidence="10" id="KW-1185">Reference proteome</keyword>
<comment type="caution">
    <text evidence="9">The sequence shown here is derived from an EMBL/GenBank/DDBJ whole genome shotgun (WGS) entry which is preliminary data.</text>
</comment>
<keyword evidence="2" id="KW-0133">Cell shape</keyword>
<dbReference type="InterPro" id="IPR028082">
    <property type="entry name" value="Peripla_BP_I"/>
</dbReference>
<accession>A0A0W0YA60</accession>
<dbReference type="PATRIC" id="fig|45074.5.peg.4288"/>
<organism evidence="9 10">
    <name type="scientific">Legionella santicrucis</name>
    <dbReference type="NCBI Taxonomy" id="45074"/>
    <lineage>
        <taxon>Bacteria</taxon>
        <taxon>Pseudomonadati</taxon>
        <taxon>Pseudomonadota</taxon>
        <taxon>Gammaproteobacteria</taxon>
        <taxon>Legionellales</taxon>
        <taxon>Legionellaceae</taxon>
        <taxon>Legionella</taxon>
    </lineage>
</organism>
<evidence type="ECO:0000256" key="6">
    <source>
        <dbReference type="ARBA" id="ARBA00023237"/>
    </source>
</evidence>
<dbReference type="GO" id="GO:0030234">
    <property type="term" value="F:enzyme regulator activity"/>
    <property type="evidence" value="ECO:0007669"/>
    <property type="project" value="TreeGrafter"/>
</dbReference>
<feature type="signal peptide" evidence="8">
    <location>
        <begin position="1"/>
        <end position="21"/>
    </location>
</feature>
<dbReference type="CDD" id="cd06339">
    <property type="entry name" value="PBP1_YraM_LppC_lipoprotein-like"/>
    <property type="match status" value="1"/>
</dbReference>
<evidence type="ECO:0000256" key="8">
    <source>
        <dbReference type="SAM" id="SignalP"/>
    </source>
</evidence>